<keyword evidence="12" id="KW-1185">Reference proteome</keyword>
<dbReference type="GO" id="GO:0016787">
    <property type="term" value="F:hydrolase activity"/>
    <property type="evidence" value="ECO:0007669"/>
    <property type="project" value="UniProtKB-KW"/>
</dbReference>
<evidence type="ECO:0000256" key="8">
    <source>
        <dbReference type="ARBA" id="ARBA00023204"/>
    </source>
</evidence>
<dbReference type="GO" id="GO:0006281">
    <property type="term" value="P:DNA repair"/>
    <property type="evidence" value="ECO:0007669"/>
    <property type="project" value="UniProtKB-KW"/>
</dbReference>
<feature type="domain" description="Endonuclease/exonuclease/phosphatase" evidence="10">
    <location>
        <begin position="111"/>
        <end position="327"/>
    </location>
</feature>
<proteinExistence type="predicted"/>
<keyword evidence="7" id="KW-0460">Magnesium</keyword>
<feature type="transmembrane region" description="Helical" evidence="9">
    <location>
        <begin position="21"/>
        <end position="38"/>
    </location>
</feature>
<keyword evidence="9" id="KW-0812">Transmembrane</keyword>
<comment type="caution">
    <text evidence="11">The sequence shown here is derived from an EMBL/GenBank/DDBJ whole genome shotgun (WGS) entry which is preliminary data.</text>
</comment>
<keyword evidence="8" id="KW-0234">DNA repair</keyword>
<dbReference type="SUPFAM" id="SSF56219">
    <property type="entry name" value="DNase I-like"/>
    <property type="match status" value="1"/>
</dbReference>
<keyword evidence="9" id="KW-1133">Transmembrane helix</keyword>
<dbReference type="PANTHER" id="PTHR15822">
    <property type="entry name" value="TRAF AND TNF RECEPTOR-ASSOCIATED PROTEIN"/>
    <property type="match status" value="1"/>
</dbReference>
<dbReference type="InterPro" id="IPR036691">
    <property type="entry name" value="Endo/exonu/phosph_ase_sf"/>
</dbReference>
<dbReference type="Gene3D" id="3.60.10.10">
    <property type="entry name" value="Endonuclease/exonuclease/phosphatase"/>
    <property type="match status" value="1"/>
</dbReference>
<reference evidence="11 12" key="1">
    <citation type="submission" date="2019-07" db="EMBL/GenBank/DDBJ databases">
        <title>Deinococcus detaillus sp. nov., isolated from humus soil in Antarctica.</title>
        <authorList>
            <person name="Zhang K."/>
        </authorList>
    </citation>
    <scope>NUCLEOTIDE SEQUENCE [LARGE SCALE GENOMIC DNA]</scope>
    <source>
        <strain evidence="11 12">H1</strain>
    </source>
</reference>
<evidence type="ECO:0000256" key="3">
    <source>
        <dbReference type="ARBA" id="ARBA00022722"/>
    </source>
</evidence>
<dbReference type="RefSeq" id="WP_143719055.1">
    <property type="nucleotide sequence ID" value="NZ_VKDB01000001.1"/>
</dbReference>
<evidence type="ECO:0000256" key="4">
    <source>
        <dbReference type="ARBA" id="ARBA00022723"/>
    </source>
</evidence>
<keyword evidence="6" id="KW-0378">Hydrolase</keyword>
<dbReference type="EMBL" id="VKDB01000001">
    <property type="protein sequence ID" value="TSA87850.1"/>
    <property type="molecule type" value="Genomic_DNA"/>
</dbReference>
<feature type="transmembrane region" description="Helical" evidence="9">
    <location>
        <begin position="79"/>
        <end position="97"/>
    </location>
</feature>
<dbReference type="PANTHER" id="PTHR15822:SF4">
    <property type="entry name" value="TYROSYL-DNA PHOSPHODIESTERASE 2"/>
    <property type="match status" value="1"/>
</dbReference>
<keyword evidence="5" id="KW-0227">DNA damage</keyword>
<dbReference type="GO" id="GO:0004518">
    <property type="term" value="F:nuclease activity"/>
    <property type="evidence" value="ECO:0007669"/>
    <property type="project" value="UniProtKB-KW"/>
</dbReference>
<dbReference type="Pfam" id="PF03372">
    <property type="entry name" value="Exo_endo_phos"/>
    <property type="match status" value="1"/>
</dbReference>
<comment type="cofactor">
    <cofactor evidence="2">
        <name>Mg(2+)</name>
        <dbReference type="ChEBI" id="CHEBI:18420"/>
    </cofactor>
</comment>
<organism evidence="11 12">
    <name type="scientific">Deinococcus detaillensis</name>
    <dbReference type="NCBI Taxonomy" id="2592048"/>
    <lineage>
        <taxon>Bacteria</taxon>
        <taxon>Thermotogati</taxon>
        <taxon>Deinococcota</taxon>
        <taxon>Deinococci</taxon>
        <taxon>Deinococcales</taxon>
        <taxon>Deinococcaceae</taxon>
        <taxon>Deinococcus</taxon>
    </lineage>
</organism>
<evidence type="ECO:0000256" key="9">
    <source>
        <dbReference type="SAM" id="Phobius"/>
    </source>
</evidence>
<keyword evidence="9" id="KW-0472">Membrane</keyword>
<dbReference type="InterPro" id="IPR005135">
    <property type="entry name" value="Endo/exonuclease/phosphatase"/>
</dbReference>
<comment type="cofactor">
    <cofactor evidence="1">
        <name>Mn(2+)</name>
        <dbReference type="ChEBI" id="CHEBI:29035"/>
    </cofactor>
</comment>
<evidence type="ECO:0000256" key="5">
    <source>
        <dbReference type="ARBA" id="ARBA00022763"/>
    </source>
</evidence>
<evidence type="ECO:0000313" key="12">
    <source>
        <dbReference type="Proteomes" id="UP000316092"/>
    </source>
</evidence>
<evidence type="ECO:0000256" key="2">
    <source>
        <dbReference type="ARBA" id="ARBA00001946"/>
    </source>
</evidence>
<evidence type="ECO:0000313" key="11">
    <source>
        <dbReference type="EMBL" id="TSA87850.1"/>
    </source>
</evidence>
<dbReference type="AlphaFoldDB" id="A0A553V5V1"/>
<sequence>MRRFKLPRLHLPPLNVSRLNWAYLLVLLLVWALGEWMAERTLPTLLLAYVPPVLLAWPAPILLLLVLLRLVRRGDVRGLFPALLSCGAALFYLGFTWHSAEPPQSSDFKLLTYNIARGRLGNVERLSNQIRAANADIITLQETNGVRWPFTDELLAKVPGYFVSRSGTLGAEVITLSRFPVVSTREVSLPNTTRRFLVTRLKTPQGELTLINLHLSTVMLSKVLDGEAMTTRDNRQQQLEILQREAAAISGPLIVAGDFNTPPRGRIYRALTAELSDAWDTAGRGFGYTFMASWPVLRIDHVLSRGSAAVKLSAVSTEVQPAGGSDHRALLVVLRFTRQQTQLP</sequence>
<keyword evidence="3" id="KW-0540">Nuclease</keyword>
<evidence type="ECO:0000256" key="7">
    <source>
        <dbReference type="ARBA" id="ARBA00022842"/>
    </source>
</evidence>
<dbReference type="OrthoDB" id="9813425at2"/>
<protein>
    <recommendedName>
        <fullName evidence="10">Endonuclease/exonuclease/phosphatase domain-containing protein</fullName>
    </recommendedName>
</protein>
<name>A0A553V5V1_9DEIO</name>
<keyword evidence="4" id="KW-0479">Metal-binding</keyword>
<dbReference type="GO" id="GO:0046872">
    <property type="term" value="F:metal ion binding"/>
    <property type="evidence" value="ECO:0007669"/>
    <property type="project" value="UniProtKB-KW"/>
</dbReference>
<feature type="transmembrane region" description="Helical" evidence="9">
    <location>
        <begin position="44"/>
        <end position="67"/>
    </location>
</feature>
<evidence type="ECO:0000256" key="1">
    <source>
        <dbReference type="ARBA" id="ARBA00001936"/>
    </source>
</evidence>
<dbReference type="InterPro" id="IPR051547">
    <property type="entry name" value="TDP2-like"/>
</dbReference>
<evidence type="ECO:0000259" key="10">
    <source>
        <dbReference type="Pfam" id="PF03372"/>
    </source>
</evidence>
<dbReference type="Proteomes" id="UP000316092">
    <property type="component" value="Unassembled WGS sequence"/>
</dbReference>
<gene>
    <name evidence="11" type="ORF">FNU79_00940</name>
</gene>
<accession>A0A553V5V1</accession>
<evidence type="ECO:0000256" key="6">
    <source>
        <dbReference type="ARBA" id="ARBA00022801"/>
    </source>
</evidence>